<sequence>MNQMSIKPTVISVYNKQINLTPDDFSVFVTEAVYNSRIL</sequence>
<organism evidence="1 2">
    <name type="scientific">Richelia intracellularis HH01</name>
    <dbReference type="NCBI Taxonomy" id="1165094"/>
    <lineage>
        <taxon>Bacteria</taxon>
        <taxon>Bacillati</taxon>
        <taxon>Cyanobacteriota</taxon>
        <taxon>Cyanophyceae</taxon>
        <taxon>Nostocales</taxon>
        <taxon>Nostocaceae</taxon>
        <taxon>Richelia</taxon>
    </lineage>
</organism>
<keyword evidence="2" id="KW-1185">Reference proteome</keyword>
<accession>M1X033</accession>
<dbReference type="AlphaFoldDB" id="M1X033"/>
<evidence type="ECO:0000313" key="2">
    <source>
        <dbReference type="Proteomes" id="UP000053051"/>
    </source>
</evidence>
<evidence type="ECO:0000313" key="1">
    <source>
        <dbReference type="EMBL" id="CCH68082.1"/>
    </source>
</evidence>
<reference evidence="2" key="2">
    <citation type="submission" date="2016-01" db="EMBL/GenBank/DDBJ databases">
        <title>Diatom-associated endosymboitic cyanobacterium lacks core nitrogen metabolism enzymes.</title>
        <authorList>
            <person name="Hilton J.A."/>
            <person name="Foster R.A."/>
            <person name="Tripp H.J."/>
            <person name="Carter B.J."/>
            <person name="Zehr J.P."/>
            <person name="Villareal T.A."/>
        </authorList>
    </citation>
    <scope>NUCLEOTIDE SEQUENCE [LARGE SCALE GENOMIC DNA]</scope>
    <source>
        <strain evidence="2">HH01</strain>
    </source>
</reference>
<dbReference type="Proteomes" id="UP000053051">
    <property type="component" value="Unassembled WGS sequence"/>
</dbReference>
<comment type="caution">
    <text evidence="1">The sequence shown here is derived from an EMBL/GenBank/DDBJ whole genome shotgun (WGS) entry which is preliminary data.</text>
</comment>
<reference evidence="1 2" key="1">
    <citation type="submission" date="2012-05" db="EMBL/GenBank/DDBJ databases">
        <authorList>
            <person name="Hilton J."/>
        </authorList>
    </citation>
    <scope>NUCLEOTIDE SEQUENCE [LARGE SCALE GENOMIC DNA]</scope>
    <source>
        <strain evidence="1 2">HH01</strain>
    </source>
</reference>
<name>M1X033_9NOST</name>
<proteinExistence type="predicted"/>
<dbReference type="EMBL" id="CAIY01000080">
    <property type="protein sequence ID" value="CCH68082.1"/>
    <property type="molecule type" value="Genomic_DNA"/>
</dbReference>
<gene>
    <name evidence="1" type="ORF">RINTHH_19270</name>
</gene>
<protein>
    <submittedName>
        <fullName evidence="1">Uncharacterized protein</fullName>
    </submittedName>
</protein>